<accession>A0A8H6Y9N7</accession>
<gene>
    <name evidence="2" type="ORF">MSAN_01386100</name>
</gene>
<dbReference type="OrthoDB" id="3239511at2759"/>
<protein>
    <submittedName>
        <fullName evidence="2">Uncharacterized protein</fullName>
    </submittedName>
</protein>
<sequence length="202" mass="23914">MRTLHRSDSDTTHVSDSEPELALQLATRETSDADLRRFLHNAFPDVEIGPEQKIKIRPHKCVYIHYTSLEDWTDKCDILRCNPEFQANNDRRFNYVTINMDDNPLTCARMLYIFRCFLPQAREEDVVLVRLFKNSRWQPKTIWENCRILEDGRTMLILAKYFICGVHLINVFGCTKESTTYYLNDLIDNDWFLRAGNEFYSS</sequence>
<name>A0A8H6Y9N7_9AGAR</name>
<dbReference type="AlphaFoldDB" id="A0A8H6Y9N7"/>
<feature type="compositionally biased region" description="Basic and acidic residues" evidence="1">
    <location>
        <begin position="1"/>
        <end position="16"/>
    </location>
</feature>
<dbReference type="EMBL" id="JACAZH010000011">
    <property type="protein sequence ID" value="KAF7354721.1"/>
    <property type="molecule type" value="Genomic_DNA"/>
</dbReference>
<evidence type="ECO:0000313" key="3">
    <source>
        <dbReference type="Proteomes" id="UP000623467"/>
    </source>
</evidence>
<dbReference type="Proteomes" id="UP000623467">
    <property type="component" value="Unassembled WGS sequence"/>
</dbReference>
<evidence type="ECO:0000256" key="1">
    <source>
        <dbReference type="SAM" id="MobiDB-lite"/>
    </source>
</evidence>
<keyword evidence="3" id="KW-1185">Reference proteome</keyword>
<feature type="region of interest" description="Disordered" evidence="1">
    <location>
        <begin position="1"/>
        <end position="20"/>
    </location>
</feature>
<comment type="caution">
    <text evidence="2">The sequence shown here is derived from an EMBL/GenBank/DDBJ whole genome shotgun (WGS) entry which is preliminary data.</text>
</comment>
<proteinExistence type="predicted"/>
<reference evidence="2" key="1">
    <citation type="submission" date="2020-05" db="EMBL/GenBank/DDBJ databases">
        <title>Mycena genomes resolve the evolution of fungal bioluminescence.</title>
        <authorList>
            <person name="Tsai I.J."/>
        </authorList>
    </citation>
    <scope>NUCLEOTIDE SEQUENCE</scope>
    <source>
        <strain evidence="2">160909Yilan</strain>
    </source>
</reference>
<evidence type="ECO:0000313" key="2">
    <source>
        <dbReference type="EMBL" id="KAF7354721.1"/>
    </source>
</evidence>
<organism evidence="2 3">
    <name type="scientific">Mycena sanguinolenta</name>
    <dbReference type="NCBI Taxonomy" id="230812"/>
    <lineage>
        <taxon>Eukaryota</taxon>
        <taxon>Fungi</taxon>
        <taxon>Dikarya</taxon>
        <taxon>Basidiomycota</taxon>
        <taxon>Agaricomycotina</taxon>
        <taxon>Agaricomycetes</taxon>
        <taxon>Agaricomycetidae</taxon>
        <taxon>Agaricales</taxon>
        <taxon>Marasmiineae</taxon>
        <taxon>Mycenaceae</taxon>
        <taxon>Mycena</taxon>
    </lineage>
</organism>